<reference evidence="2 3" key="1">
    <citation type="submission" date="2019-01" db="EMBL/GenBank/DDBJ databases">
        <title>Sphingorhabdus lacus sp.nov., isolated from an oligotrophic freshwater lake.</title>
        <authorList>
            <person name="Park M."/>
        </authorList>
    </citation>
    <scope>NUCLEOTIDE SEQUENCE [LARGE SCALE GENOMIC DNA]</scope>
    <source>
        <strain evidence="2 3">IMCC26285</strain>
    </source>
</reference>
<evidence type="ECO:0000313" key="3">
    <source>
        <dbReference type="Proteomes" id="UP000471147"/>
    </source>
</evidence>
<feature type="transmembrane region" description="Helical" evidence="1">
    <location>
        <begin position="294"/>
        <end position="316"/>
    </location>
</feature>
<feature type="transmembrane region" description="Helical" evidence="1">
    <location>
        <begin position="239"/>
        <end position="267"/>
    </location>
</feature>
<dbReference type="RefSeq" id="WP_160353941.1">
    <property type="nucleotide sequence ID" value="NZ_SDWJ01000002.1"/>
</dbReference>
<evidence type="ECO:0000313" key="2">
    <source>
        <dbReference type="EMBL" id="MVZ97974.1"/>
    </source>
</evidence>
<evidence type="ECO:0000256" key="1">
    <source>
        <dbReference type="SAM" id="Phobius"/>
    </source>
</evidence>
<dbReference type="OrthoDB" id="7462354at2"/>
<keyword evidence="1" id="KW-1133">Transmembrane helix</keyword>
<dbReference type="Proteomes" id="UP000471147">
    <property type="component" value="Unassembled WGS sequence"/>
</dbReference>
<feature type="transmembrane region" description="Helical" evidence="1">
    <location>
        <begin position="71"/>
        <end position="92"/>
    </location>
</feature>
<protein>
    <submittedName>
        <fullName evidence="2">DUF898 domain-containing protein</fullName>
    </submittedName>
</protein>
<feature type="transmembrane region" description="Helical" evidence="1">
    <location>
        <begin position="21"/>
        <end position="42"/>
    </location>
</feature>
<name>A0A6I4M155_9SPHN</name>
<feature type="transmembrane region" description="Helical" evidence="1">
    <location>
        <begin position="104"/>
        <end position="125"/>
    </location>
</feature>
<feature type="transmembrane region" description="Helical" evidence="1">
    <location>
        <begin position="206"/>
        <end position="227"/>
    </location>
</feature>
<organism evidence="2 3">
    <name type="scientific">Sphingorhabdus profundilacus</name>
    <dbReference type="NCBI Taxonomy" id="2509718"/>
    <lineage>
        <taxon>Bacteria</taxon>
        <taxon>Pseudomonadati</taxon>
        <taxon>Pseudomonadota</taxon>
        <taxon>Alphaproteobacteria</taxon>
        <taxon>Sphingomonadales</taxon>
        <taxon>Sphingomonadaceae</taxon>
        <taxon>Sphingorhabdus</taxon>
    </lineage>
</organism>
<keyword evidence="3" id="KW-1185">Reference proteome</keyword>
<keyword evidence="1" id="KW-0812">Transmembrane</keyword>
<keyword evidence="1" id="KW-0472">Membrane</keyword>
<accession>A0A6I4M155</accession>
<dbReference type="AlphaFoldDB" id="A0A6I4M155"/>
<comment type="caution">
    <text evidence="2">The sequence shown here is derived from an EMBL/GenBank/DDBJ whole genome shotgun (WGS) entry which is preliminary data.</text>
</comment>
<dbReference type="InterPro" id="IPR010295">
    <property type="entry name" value="DUF898"/>
</dbReference>
<dbReference type="Pfam" id="PF05987">
    <property type="entry name" value="DUF898"/>
    <property type="match status" value="1"/>
</dbReference>
<proteinExistence type="predicted"/>
<sequence length="362" mass="41157">MNDDPAQRHSAFRFHGNWQEFARIAFPNLLLTIVTLGIYRFWATTREREYLWSKTDFIDERLEWTGRGIELFIGFIMVFLLIGLPIIVIQFISQGLIFRGQTAVAGIVTIAMFVLLFYLSGVAYFRALRYRLSRTYWRGIRGGSNNPGFGYGLSYMWKNFVGVLPIFLLVPWSMISLWNERWNSMSFGPHSFESTARWQPLMKRYLLFYLVPFLLFFGAITLAVAAATSGADIGALGGAGMAVGGILVVIAILGLYIILPLAALAYYSKYFRIAVGGLRLHNLEFEFRARAPNWILFFLANMAIVICTLGIGYIFMPYRNWKFFIDHLEAYGEINIDELTQSETVVSKHGEGLLDAFDVGAI</sequence>
<gene>
    <name evidence="2" type="ORF">EUU23_09670</name>
</gene>
<dbReference type="EMBL" id="SDWJ01000002">
    <property type="protein sequence ID" value="MVZ97974.1"/>
    <property type="molecule type" value="Genomic_DNA"/>
</dbReference>